<sequence length="75" mass="8191">MAKKRAMKAAKGKSAKRLRKDGPFNTDNEELAEESSDESSLDGICFSVKGADKENNTSIKTEGMSKHQEGFSHTV</sequence>
<organism evidence="2 3">
    <name type="scientific">Puccinia striiformis f. sp. tritici PST-78</name>
    <dbReference type="NCBI Taxonomy" id="1165861"/>
    <lineage>
        <taxon>Eukaryota</taxon>
        <taxon>Fungi</taxon>
        <taxon>Dikarya</taxon>
        <taxon>Basidiomycota</taxon>
        <taxon>Pucciniomycotina</taxon>
        <taxon>Pucciniomycetes</taxon>
        <taxon>Pucciniales</taxon>
        <taxon>Pucciniaceae</taxon>
        <taxon>Puccinia</taxon>
    </lineage>
</organism>
<name>A0A0L0VP25_9BASI</name>
<dbReference type="Proteomes" id="UP000054564">
    <property type="component" value="Unassembled WGS sequence"/>
</dbReference>
<accession>A0A0L0VP25</accession>
<reference evidence="3" key="1">
    <citation type="submission" date="2014-03" db="EMBL/GenBank/DDBJ databases">
        <title>The Genome Sequence of Puccinia striiformis f. sp. tritici PST-78.</title>
        <authorList>
            <consortium name="The Broad Institute Genome Sequencing Platform"/>
            <person name="Cuomo C."/>
            <person name="Hulbert S."/>
            <person name="Chen X."/>
            <person name="Walker B."/>
            <person name="Young S.K."/>
            <person name="Zeng Q."/>
            <person name="Gargeya S."/>
            <person name="Fitzgerald M."/>
            <person name="Haas B."/>
            <person name="Abouelleil A."/>
            <person name="Alvarado L."/>
            <person name="Arachchi H.M."/>
            <person name="Berlin A.M."/>
            <person name="Chapman S.B."/>
            <person name="Goldberg J."/>
            <person name="Griggs A."/>
            <person name="Gujja S."/>
            <person name="Hansen M."/>
            <person name="Howarth C."/>
            <person name="Imamovic A."/>
            <person name="Larimer J."/>
            <person name="McCowan C."/>
            <person name="Montmayeur A."/>
            <person name="Murphy C."/>
            <person name="Neiman D."/>
            <person name="Pearson M."/>
            <person name="Priest M."/>
            <person name="Roberts A."/>
            <person name="Saif S."/>
            <person name="Shea T."/>
            <person name="Sisk P."/>
            <person name="Sykes S."/>
            <person name="Wortman J."/>
            <person name="Nusbaum C."/>
            <person name="Birren B."/>
        </authorList>
    </citation>
    <scope>NUCLEOTIDE SEQUENCE [LARGE SCALE GENOMIC DNA]</scope>
    <source>
        <strain evidence="3">race PST-78</strain>
    </source>
</reference>
<dbReference type="AlphaFoldDB" id="A0A0L0VP25"/>
<feature type="compositionally biased region" description="Acidic residues" evidence="1">
    <location>
        <begin position="27"/>
        <end position="39"/>
    </location>
</feature>
<feature type="compositionally biased region" description="Basic and acidic residues" evidence="1">
    <location>
        <begin position="63"/>
        <end position="75"/>
    </location>
</feature>
<protein>
    <submittedName>
        <fullName evidence="2">Uncharacterized protein</fullName>
    </submittedName>
</protein>
<feature type="region of interest" description="Disordered" evidence="1">
    <location>
        <begin position="1"/>
        <end position="39"/>
    </location>
</feature>
<comment type="caution">
    <text evidence="2">The sequence shown here is derived from an EMBL/GenBank/DDBJ whole genome shotgun (WGS) entry which is preliminary data.</text>
</comment>
<evidence type="ECO:0000256" key="1">
    <source>
        <dbReference type="SAM" id="MobiDB-lite"/>
    </source>
</evidence>
<evidence type="ECO:0000313" key="3">
    <source>
        <dbReference type="Proteomes" id="UP000054564"/>
    </source>
</evidence>
<proteinExistence type="predicted"/>
<dbReference type="EMBL" id="AJIL01000032">
    <property type="protein sequence ID" value="KNF01001.1"/>
    <property type="molecule type" value="Genomic_DNA"/>
</dbReference>
<keyword evidence="3" id="KW-1185">Reference proteome</keyword>
<gene>
    <name evidence="2" type="ORF">PSTG_05634</name>
</gene>
<evidence type="ECO:0000313" key="2">
    <source>
        <dbReference type="EMBL" id="KNF01001.1"/>
    </source>
</evidence>
<feature type="compositionally biased region" description="Basic residues" evidence="1">
    <location>
        <begin position="1"/>
        <end position="19"/>
    </location>
</feature>
<feature type="region of interest" description="Disordered" evidence="1">
    <location>
        <begin position="52"/>
        <end position="75"/>
    </location>
</feature>